<dbReference type="InterPro" id="IPR014867">
    <property type="entry name" value="Spore_coat_CotH_CotH2/3/7"/>
</dbReference>
<dbReference type="Proteomes" id="UP000249260">
    <property type="component" value="Unassembled WGS sequence"/>
</dbReference>
<organism evidence="1 2">
    <name type="scientific">Paenibacillus montanisoli</name>
    <dbReference type="NCBI Taxonomy" id="2081970"/>
    <lineage>
        <taxon>Bacteria</taxon>
        <taxon>Bacillati</taxon>
        <taxon>Bacillota</taxon>
        <taxon>Bacilli</taxon>
        <taxon>Bacillales</taxon>
        <taxon>Paenibacillaceae</taxon>
        <taxon>Paenibacillus</taxon>
    </lineage>
</organism>
<keyword evidence="2" id="KW-1185">Reference proteome</keyword>
<dbReference type="PANTHER" id="PTHR40050:SF1">
    <property type="entry name" value="INNER SPORE COAT PROTEIN H"/>
    <property type="match status" value="1"/>
</dbReference>
<evidence type="ECO:0000313" key="1">
    <source>
        <dbReference type="EMBL" id="RAP77355.1"/>
    </source>
</evidence>
<gene>
    <name evidence="1" type="ORF">DL346_02360</name>
</gene>
<dbReference type="Pfam" id="PF08757">
    <property type="entry name" value="CotH"/>
    <property type="match status" value="1"/>
</dbReference>
<comment type="caution">
    <text evidence="1">The sequence shown here is derived from an EMBL/GenBank/DDBJ whole genome shotgun (WGS) entry which is preliminary data.</text>
</comment>
<dbReference type="AlphaFoldDB" id="A0A328U8X2"/>
<accession>A0A328U8X2</accession>
<dbReference type="OrthoDB" id="3235126at2"/>
<proteinExistence type="predicted"/>
<name>A0A328U8X2_9BACL</name>
<protein>
    <submittedName>
        <fullName evidence="1">Spore coat protein CotH</fullName>
    </submittedName>
</protein>
<evidence type="ECO:0000313" key="2">
    <source>
        <dbReference type="Proteomes" id="UP000249260"/>
    </source>
</evidence>
<keyword evidence="1" id="KW-0167">Capsid protein</keyword>
<reference evidence="1 2" key="1">
    <citation type="submission" date="2018-06" db="EMBL/GenBank/DDBJ databases">
        <title>Paenibacillus montanisoli sp. nov., isolated from mountain area soil.</title>
        <authorList>
            <person name="Wu M."/>
        </authorList>
    </citation>
    <scope>NUCLEOTIDE SEQUENCE [LARGE SCALE GENOMIC DNA]</scope>
    <source>
        <strain evidence="1 2">RA17</strain>
    </source>
</reference>
<keyword evidence="1" id="KW-0946">Virion</keyword>
<sequence length="359" mass="42111">MSGEGLPIRKITISREDLYRLESDVWSNEFASVKLEINGQQMDALLRFRGGHTRTYPKKSYEIRYGSNHSQILHWNAEFDDPSMIRNALSFKFFNMINVPSPRTRHMSLELNGYPHGVYLEIESVDDAFFKRRSIGSQALIYAVNDKANFGLYDPETDQLKESLFEGYRVMKGSDETKTKLIRFVKRVNQPATQNLKSFLSNRLDVYLYLKWLAGAVLTGNYDGFEQNYALYEHTNSGKYRIIPWDYEGTWGRNCYGRLCGSDLVDVRGYNMLTKKVLSYKSYRQTYRKILSNLLESKFTVKTLEPIIADMYEKLTPAIRDDFTRKWPFSSFQDEPQVFTDYIQERRAIVQDELKNWNN</sequence>
<dbReference type="RefSeq" id="WP_112880479.1">
    <property type="nucleotide sequence ID" value="NZ_QLUW01000001.1"/>
</dbReference>
<dbReference type="EMBL" id="QLUW01000001">
    <property type="protein sequence ID" value="RAP77355.1"/>
    <property type="molecule type" value="Genomic_DNA"/>
</dbReference>
<dbReference type="PANTHER" id="PTHR40050">
    <property type="entry name" value="INNER SPORE COAT PROTEIN H"/>
    <property type="match status" value="1"/>
</dbReference>